<evidence type="ECO:0000313" key="1">
    <source>
        <dbReference type="EMBL" id="EHY64604.1"/>
    </source>
</evidence>
<proteinExistence type="predicted"/>
<dbReference type="Proteomes" id="UP000005622">
    <property type="component" value="Unassembled WGS sequence"/>
</dbReference>
<accession>H8ZFP3</accession>
<organism evidence="1">
    <name type="scientific">Nematocida ausubeli (strain ATCC PRA-371 / ERTm2)</name>
    <name type="common">Nematode killer fungus</name>
    <dbReference type="NCBI Taxonomy" id="1913371"/>
    <lineage>
        <taxon>Eukaryota</taxon>
        <taxon>Fungi</taxon>
        <taxon>Fungi incertae sedis</taxon>
        <taxon>Microsporidia</taxon>
        <taxon>Nematocida</taxon>
    </lineage>
</organism>
<dbReference type="EMBL" id="JH604640">
    <property type="protein sequence ID" value="EHY64604.1"/>
    <property type="molecule type" value="Genomic_DNA"/>
</dbReference>
<protein>
    <submittedName>
        <fullName evidence="1">Uncharacterized protein</fullName>
    </submittedName>
</protein>
<dbReference type="AlphaFoldDB" id="H8ZFP3"/>
<reference evidence="1" key="1">
    <citation type="submission" date="2011-03" db="EMBL/GenBank/DDBJ databases">
        <title>The Genome Sequence of Nematocida sp1 strain ERTm2.</title>
        <authorList>
            <consortium name="The Broad Institute Genome Sequencing Platform"/>
            <consortium name="The Broad Institute Genome Sequencing Center for Infectious Disease"/>
            <person name="Cuomo C."/>
            <person name="Troemel E."/>
            <person name="Young S.K."/>
            <person name="Zeng Q."/>
            <person name="Gargeya S."/>
            <person name="Fitzgerald M."/>
            <person name="Haas B."/>
            <person name="Abouelleil A."/>
            <person name="Alvarado L."/>
            <person name="Arachchi H.M."/>
            <person name="Berlin A."/>
            <person name="Brown A."/>
            <person name="Chapman S.B."/>
            <person name="Chen Z."/>
            <person name="Dunbar C."/>
            <person name="Freedman E."/>
            <person name="Gearin G."/>
            <person name="Gellesch M."/>
            <person name="Goldberg J."/>
            <person name="Griggs A."/>
            <person name="Gujja S."/>
            <person name="Heilman E.R."/>
            <person name="Heiman D."/>
            <person name="Howarth C."/>
            <person name="Larson L."/>
            <person name="Lui A."/>
            <person name="MacDonald P.J.P."/>
            <person name="Mehta T."/>
            <person name="Montmayeur A."/>
            <person name="Murphy C."/>
            <person name="Neiman D."/>
            <person name="Pearson M."/>
            <person name="Priest M."/>
            <person name="Roberts A."/>
            <person name="Saif S."/>
            <person name="Shea T."/>
            <person name="Shenoy N."/>
            <person name="Sisk P."/>
            <person name="Stolte C."/>
            <person name="Sykes S."/>
            <person name="White J."/>
            <person name="Yandava C."/>
            <person name="Wortman J."/>
            <person name="Nusbaum C."/>
            <person name="Birren B."/>
        </authorList>
    </citation>
    <scope>NUCLEOTIDE SEQUENCE</scope>
    <source>
        <strain evidence="1">ERTm2</strain>
    </source>
</reference>
<gene>
    <name evidence="1" type="ORF">NERG_02414</name>
</gene>
<dbReference type="HOGENOM" id="CLU_2134170_0_0_1"/>
<sequence length="113" mass="13822">MHSACFLVIFFFIFYLFLLYKQTYHSINLYFNVYASFSKRGKYTKTANIKEPHIKEPQKKQKHKNPWALLGLYKENRILQENHTYKQESLEKRRVKQISRHNKPQYDTIDTFI</sequence>
<name>H8ZFP3_NEMA1</name>